<dbReference type="PROSITE" id="PS01124">
    <property type="entry name" value="HTH_ARAC_FAMILY_2"/>
    <property type="match status" value="1"/>
</dbReference>
<evidence type="ECO:0000313" key="5">
    <source>
        <dbReference type="EMBL" id="MBR7780716.1"/>
    </source>
</evidence>
<comment type="caution">
    <text evidence="5">The sequence shown here is derived from an EMBL/GenBank/DDBJ whole genome shotgun (WGS) entry which is preliminary data.</text>
</comment>
<dbReference type="Pfam" id="PF12833">
    <property type="entry name" value="HTH_18"/>
    <property type="match status" value="1"/>
</dbReference>
<dbReference type="Pfam" id="PF12625">
    <property type="entry name" value="Arabinose_bd"/>
    <property type="match status" value="1"/>
</dbReference>
<dbReference type="GO" id="GO:0000976">
    <property type="term" value="F:transcription cis-regulatory region binding"/>
    <property type="evidence" value="ECO:0007669"/>
    <property type="project" value="TreeGrafter"/>
</dbReference>
<dbReference type="GO" id="GO:0005829">
    <property type="term" value="C:cytosol"/>
    <property type="evidence" value="ECO:0007669"/>
    <property type="project" value="TreeGrafter"/>
</dbReference>
<protein>
    <submittedName>
        <fullName evidence="5">AraC family transcriptional regulator ligand-binding domain-containing protein</fullName>
    </submittedName>
</protein>
<dbReference type="InterPro" id="IPR018060">
    <property type="entry name" value="HTH_AraC"/>
</dbReference>
<accession>A0A941I4P0</accession>
<proteinExistence type="predicted"/>
<dbReference type="EMBL" id="JAGSPN010000001">
    <property type="protein sequence ID" value="MBR7780716.1"/>
    <property type="molecule type" value="Genomic_DNA"/>
</dbReference>
<keyword evidence="6" id="KW-1185">Reference proteome</keyword>
<evidence type="ECO:0000256" key="3">
    <source>
        <dbReference type="ARBA" id="ARBA00023163"/>
    </source>
</evidence>
<evidence type="ECO:0000256" key="2">
    <source>
        <dbReference type="ARBA" id="ARBA00023125"/>
    </source>
</evidence>
<keyword evidence="2" id="KW-0238">DNA-binding</keyword>
<feature type="domain" description="HTH araC/xylS-type" evidence="4">
    <location>
        <begin position="239"/>
        <end position="336"/>
    </location>
</feature>
<evidence type="ECO:0000313" key="6">
    <source>
        <dbReference type="Proteomes" id="UP000680067"/>
    </source>
</evidence>
<name>A0A941I4P0_9BURK</name>
<dbReference type="AlphaFoldDB" id="A0A941I4P0"/>
<dbReference type="Proteomes" id="UP000680067">
    <property type="component" value="Unassembled WGS sequence"/>
</dbReference>
<dbReference type="GO" id="GO:0003700">
    <property type="term" value="F:DNA-binding transcription factor activity"/>
    <property type="evidence" value="ECO:0007669"/>
    <property type="project" value="InterPro"/>
</dbReference>
<dbReference type="SUPFAM" id="SSF46689">
    <property type="entry name" value="Homeodomain-like"/>
    <property type="match status" value="1"/>
</dbReference>
<organism evidence="5 6">
    <name type="scientific">Undibacterium luofuense</name>
    <dbReference type="NCBI Taxonomy" id="2828733"/>
    <lineage>
        <taxon>Bacteria</taxon>
        <taxon>Pseudomonadati</taxon>
        <taxon>Pseudomonadota</taxon>
        <taxon>Betaproteobacteria</taxon>
        <taxon>Burkholderiales</taxon>
        <taxon>Oxalobacteraceae</taxon>
        <taxon>Undibacterium</taxon>
    </lineage>
</organism>
<dbReference type="SMART" id="SM00342">
    <property type="entry name" value="HTH_ARAC"/>
    <property type="match status" value="1"/>
</dbReference>
<dbReference type="RefSeq" id="WP_212686104.1">
    <property type="nucleotide sequence ID" value="NZ_JAGSPN010000001.1"/>
</dbReference>
<evidence type="ECO:0000259" key="4">
    <source>
        <dbReference type="PROSITE" id="PS01124"/>
    </source>
</evidence>
<keyword evidence="3" id="KW-0804">Transcription</keyword>
<dbReference type="Gene3D" id="1.10.10.60">
    <property type="entry name" value="Homeodomain-like"/>
    <property type="match status" value="1"/>
</dbReference>
<sequence length="348" mass="39806">MHTDTLSPLAFHQISDAVLPGHGQAALLLDLARTQEITLSEQHALSQAAAQQTAITPQTYLQALRSFFSQRPERDSSFLLGQQLLPGHYGHLSQALIHAPNLRDALRHICVHYQILCPLLRPRLIESERFLILYWCDSYGVPALRNQLVEMHMSAVVALARWLAECRFQWRFCFNRPPPRTAEQHQTFLGHDLQFSCQLDAMVISREQAERAWPRTSQIAWQLAQQQSPPPACNPSLLNQLYDYLQSRLRQQPVLEQTAQDFGLSPATLKRYLSKHGSHFQAELDLCRTHMALYLLTVQGMDTEQVANWLGFHDANNFRRSCKRWTGVSPSSLRADILTRLNQPGWLS</sequence>
<gene>
    <name evidence="5" type="ORF">KDM89_01060</name>
</gene>
<dbReference type="InterPro" id="IPR032687">
    <property type="entry name" value="AraC-type_N"/>
</dbReference>
<dbReference type="PANTHER" id="PTHR47894:SF1">
    <property type="entry name" value="HTH-TYPE TRANSCRIPTIONAL REGULATOR VQSM"/>
    <property type="match status" value="1"/>
</dbReference>
<dbReference type="InterPro" id="IPR009057">
    <property type="entry name" value="Homeodomain-like_sf"/>
</dbReference>
<evidence type="ECO:0000256" key="1">
    <source>
        <dbReference type="ARBA" id="ARBA00023015"/>
    </source>
</evidence>
<keyword evidence="1" id="KW-0805">Transcription regulation</keyword>
<reference evidence="5" key="1">
    <citation type="submission" date="2021-04" db="EMBL/GenBank/DDBJ databases">
        <title>novel species isolated from subtropical streams in China.</title>
        <authorList>
            <person name="Lu H."/>
        </authorList>
    </citation>
    <scope>NUCLEOTIDE SEQUENCE</scope>
    <source>
        <strain evidence="5">LFS511W</strain>
    </source>
</reference>
<dbReference type="PANTHER" id="PTHR47894">
    <property type="entry name" value="HTH-TYPE TRANSCRIPTIONAL REGULATOR GADX"/>
    <property type="match status" value="1"/>
</dbReference>